<feature type="transmembrane region" description="Helical" evidence="8">
    <location>
        <begin position="515"/>
        <end position="533"/>
    </location>
</feature>
<proteinExistence type="inferred from homology"/>
<accession>A0AAV4T7X6</accession>
<name>A0AAV4T7X6_9ARAC</name>
<feature type="transmembrane region" description="Helical" evidence="8">
    <location>
        <begin position="285"/>
        <end position="306"/>
    </location>
</feature>
<evidence type="ECO:0000256" key="1">
    <source>
        <dbReference type="ARBA" id="ARBA00004542"/>
    </source>
</evidence>
<evidence type="ECO:0000256" key="3">
    <source>
        <dbReference type="ARBA" id="ARBA00022692"/>
    </source>
</evidence>
<dbReference type="PANTHER" id="PTHR10766:SF177">
    <property type="entry name" value="TRANSMEMBRANE 9 SUPERFAMILY MEMBER 1"/>
    <property type="match status" value="1"/>
</dbReference>
<feature type="transmembrane region" description="Helical" evidence="8">
    <location>
        <begin position="385"/>
        <end position="412"/>
    </location>
</feature>
<dbReference type="PANTHER" id="PTHR10766">
    <property type="entry name" value="TRANSMEMBRANE 9 SUPERFAMILY PROTEIN"/>
    <property type="match status" value="1"/>
</dbReference>
<evidence type="ECO:0000256" key="6">
    <source>
        <dbReference type="ARBA" id="ARBA00023136"/>
    </source>
</evidence>
<sequence length="585" mass="67454">MRKQDCSYGSIFSISFHISEGYNVGEKVILYVNKVGPYFNPHETYHYYQLPVCRPEKIEHRSLTLGEVLEGDRMAFSLYNISFLIPVKKEKLCNMVLNQKEISQLVEAIEDLYYFEFAIDDLPLHGFIGHLVEGVFFPHAHEAQLYTHYTFNILYNKDKVISANVSTAGFAPITLKKTFDSFKIDYTYSVNWIETKETYEERLQKARNSSFFPETLEIHWLSVINSAILVMLLIGFVAVILTRILRNDFARYNGDPDDIENLECDEYGWKIICGDVFRFPPYKSLFCAILGVGCQFLAIAFGIIIMSLLDLFNVHNHGAINTIAFVLYAFTCGVAGYVSASMYKQMQGRFWVWNINLTSFLFAGPFFIIWSIYNSIAWAYASTQALPAGTITMLLLIWLFVGFPLCIIGGVLGKNWSGNFDVPCRTKHIPREIPPVNWYHSSLTHCVIGGFLPFSAISVELYYIFATVWGREQYTLYGVLFIVFFLLLNVTACISVALTYFQLSSEDYKWWWRSIFNVGSTSVFVFIYAAFYYMKRSNMEGFLQAVEFFGYTLLTCYVFFLMLGTVSFYASLRFVRYIYQNVKAD</sequence>
<comment type="similarity">
    <text evidence="2 8">Belongs to the nonaspanin (TM9SF) (TC 9.A.2) family.</text>
</comment>
<dbReference type="GO" id="GO:0000421">
    <property type="term" value="C:autophagosome membrane"/>
    <property type="evidence" value="ECO:0007669"/>
    <property type="project" value="UniProtKB-SubCell"/>
</dbReference>
<gene>
    <name evidence="9" type="primary">Tm9sf1</name>
    <name evidence="9" type="ORF">CDAR_303951</name>
</gene>
<keyword evidence="10" id="KW-1185">Reference proteome</keyword>
<feature type="transmembrane region" description="Helical" evidence="8">
    <location>
        <begin position="548"/>
        <end position="570"/>
    </location>
</feature>
<evidence type="ECO:0000256" key="2">
    <source>
        <dbReference type="ARBA" id="ARBA00005227"/>
    </source>
</evidence>
<dbReference type="InterPro" id="IPR004240">
    <property type="entry name" value="EMP70"/>
</dbReference>
<keyword evidence="4" id="KW-0732">Signal</keyword>
<feature type="transmembrane region" description="Helical" evidence="8">
    <location>
        <begin position="446"/>
        <end position="465"/>
    </location>
</feature>
<feature type="transmembrane region" description="Helical" evidence="8">
    <location>
        <begin position="318"/>
        <end position="338"/>
    </location>
</feature>
<comment type="subcellular location">
    <subcellularLocation>
        <location evidence="1">Cytoplasmic vesicle</location>
        <location evidence="1">Autophagosome membrane</location>
        <topology evidence="1">Multi-pass membrane protein</topology>
    </subcellularLocation>
</comment>
<comment type="function">
    <text evidence="7">Plays an essential role in autophagy.</text>
</comment>
<dbReference type="AlphaFoldDB" id="A0AAV4T7X6"/>
<comment type="caution">
    <text evidence="9">The sequence shown here is derived from an EMBL/GenBank/DDBJ whole genome shotgun (WGS) entry which is preliminary data.</text>
</comment>
<dbReference type="Proteomes" id="UP001054837">
    <property type="component" value="Unassembled WGS sequence"/>
</dbReference>
<dbReference type="GO" id="GO:0072657">
    <property type="term" value="P:protein localization to membrane"/>
    <property type="evidence" value="ECO:0007669"/>
    <property type="project" value="TreeGrafter"/>
</dbReference>
<evidence type="ECO:0000256" key="7">
    <source>
        <dbReference type="ARBA" id="ARBA00037688"/>
    </source>
</evidence>
<keyword evidence="6 8" id="KW-0472">Membrane</keyword>
<evidence type="ECO:0000256" key="4">
    <source>
        <dbReference type="ARBA" id="ARBA00022729"/>
    </source>
</evidence>
<dbReference type="EMBL" id="BPLQ01009040">
    <property type="protein sequence ID" value="GIY41289.1"/>
    <property type="molecule type" value="Genomic_DNA"/>
</dbReference>
<keyword evidence="3 8" id="KW-0812">Transmembrane</keyword>
<evidence type="ECO:0000256" key="5">
    <source>
        <dbReference type="ARBA" id="ARBA00022989"/>
    </source>
</evidence>
<reference evidence="9 10" key="1">
    <citation type="submission" date="2021-06" db="EMBL/GenBank/DDBJ databases">
        <title>Caerostris darwini draft genome.</title>
        <authorList>
            <person name="Kono N."/>
            <person name="Arakawa K."/>
        </authorList>
    </citation>
    <scope>NUCLEOTIDE SEQUENCE [LARGE SCALE GENOMIC DNA]</scope>
</reference>
<organism evidence="9 10">
    <name type="scientific">Caerostris darwini</name>
    <dbReference type="NCBI Taxonomy" id="1538125"/>
    <lineage>
        <taxon>Eukaryota</taxon>
        <taxon>Metazoa</taxon>
        <taxon>Ecdysozoa</taxon>
        <taxon>Arthropoda</taxon>
        <taxon>Chelicerata</taxon>
        <taxon>Arachnida</taxon>
        <taxon>Araneae</taxon>
        <taxon>Araneomorphae</taxon>
        <taxon>Entelegynae</taxon>
        <taxon>Araneoidea</taxon>
        <taxon>Araneidae</taxon>
        <taxon>Caerostris</taxon>
    </lineage>
</organism>
<evidence type="ECO:0000313" key="9">
    <source>
        <dbReference type="EMBL" id="GIY41289.1"/>
    </source>
</evidence>
<keyword evidence="5 8" id="KW-1133">Transmembrane helix</keyword>
<evidence type="ECO:0000313" key="10">
    <source>
        <dbReference type="Proteomes" id="UP001054837"/>
    </source>
</evidence>
<feature type="transmembrane region" description="Helical" evidence="8">
    <location>
        <begin position="350"/>
        <end position="373"/>
    </location>
</feature>
<dbReference type="Pfam" id="PF02990">
    <property type="entry name" value="EMP70"/>
    <property type="match status" value="1"/>
</dbReference>
<feature type="transmembrane region" description="Helical" evidence="8">
    <location>
        <begin position="477"/>
        <end position="503"/>
    </location>
</feature>
<protein>
    <recommendedName>
        <fullName evidence="8">Transmembrane 9 superfamily member</fullName>
    </recommendedName>
</protein>
<evidence type="ECO:0000256" key="8">
    <source>
        <dbReference type="RuleBase" id="RU363079"/>
    </source>
</evidence>
<feature type="transmembrane region" description="Helical" evidence="8">
    <location>
        <begin position="218"/>
        <end position="241"/>
    </location>
</feature>